<comment type="similarity">
    <text evidence="1">Belongs to the bacterial secretin family.</text>
</comment>
<dbReference type="InterPro" id="IPR032789">
    <property type="entry name" value="T2SS-T3SS_pil_N"/>
</dbReference>
<comment type="caution">
    <text evidence="4">The sequence shown here is derived from an EMBL/GenBank/DDBJ whole genome shotgun (WGS) entry which is preliminary data.</text>
</comment>
<gene>
    <name evidence="4" type="ORF">DVT68_08330</name>
</gene>
<evidence type="ECO:0000313" key="5">
    <source>
        <dbReference type="Proteomes" id="UP000254711"/>
    </source>
</evidence>
<dbReference type="AlphaFoldDB" id="A0A370K790"/>
<evidence type="ECO:0000259" key="2">
    <source>
        <dbReference type="Pfam" id="PF00263"/>
    </source>
</evidence>
<dbReference type="InterPro" id="IPR050810">
    <property type="entry name" value="Bact_Secretion_Sys_Channel"/>
</dbReference>
<dbReference type="PANTHER" id="PTHR30332">
    <property type="entry name" value="PROBABLE GENERAL SECRETION PATHWAY PROTEIN D"/>
    <property type="match status" value="1"/>
</dbReference>
<dbReference type="InterPro" id="IPR004846">
    <property type="entry name" value="T2SS/T3SS_dom"/>
</dbReference>
<feature type="domain" description="Type II/III secretion system secretin-like" evidence="2">
    <location>
        <begin position="265"/>
        <end position="420"/>
    </location>
</feature>
<dbReference type="GO" id="GO:0009306">
    <property type="term" value="P:protein secretion"/>
    <property type="evidence" value="ECO:0007669"/>
    <property type="project" value="InterPro"/>
</dbReference>
<dbReference type="Proteomes" id="UP000254711">
    <property type="component" value="Unassembled WGS sequence"/>
</dbReference>
<reference evidence="4 5" key="1">
    <citation type="submission" date="2018-07" db="EMBL/GenBank/DDBJ databases">
        <title>Dyella solisilvae sp. nov., isolated from the pine and broad-leaved mixed forest soil.</title>
        <authorList>
            <person name="Gao Z."/>
            <person name="Qiu L."/>
        </authorList>
    </citation>
    <scope>NUCLEOTIDE SEQUENCE [LARGE SCALE GENOMIC DNA]</scope>
    <source>
        <strain evidence="4 5">DHG54</strain>
    </source>
</reference>
<dbReference type="InterPro" id="IPR001775">
    <property type="entry name" value="GspD/PilQ"/>
</dbReference>
<sequence length="451" mass="49022">MARSMEWRWPVNGLYRNLGYGILSGMALLLLLLSPGLSRAAQVVALPDEVTLYAGQATVYSVDDEVSRVAVGRGEVVEVKPIDGRQVVLIGGAPGNTTVWLWYGDDVQRNVIIHVKPDSNTLNLAQRVKKIIGSTAGVEITPIGDNIVVSGEELPEVIADRLDIVKKAYPQIINLARKSDTELRPMVLMKVRIMEFDKNALRNLGVNWDTAIAGPTGALLHDFHTNSLFRPTESFLSAQNLPLRVNGWASYLGIATNINSTINLMEQSGKAFELASPQLTARSGGVADFLVGGEIPIPQSAGFGTTTVEYRPYGIKLHIEPVVNARNEISTVVKTEISRIDPSITVQGIPGFLTRQTSAEINLKQGQTVVLSSLVDSTASQAVDKVPGLGSIPILGELFKSRNFRANRTDLVVFVTPYVITADSRENRDGIEHSEALRQDFRNAFGGDIVD</sequence>
<organism evidence="4 5">
    <name type="scientific">Dyella solisilvae</name>
    <dbReference type="NCBI Taxonomy" id="1920168"/>
    <lineage>
        <taxon>Bacteria</taxon>
        <taxon>Pseudomonadati</taxon>
        <taxon>Pseudomonadota</taxon>
        <taxon>Gammaproteobacteria</taxon>
        <taxon>Lysobacterales</taxon>
        <taxon>Rhodanobacteraceae</taxon>
        <taxon>Dyella</taxon>
    </lineage>
</organism>
<keyword evidence="5" id="KW-1185">Reference proteome</keyword>
<evidence type="ECO:0000259" key="3">
    <source>
        <dbReference type="Pfam" id="PF13629"/>
    </source>
</evidence>
<evidence type="ECO:0000256" key="1">
    <source>
        <dbReference type="RuleBase" id="RU004003"/>
    </source>
</evidence>
<dbReference type="EMBL" id="QQSY01000002">
    <property type="protein sequence ID" value="RDI98528.1"/>
    <property type="molecule type" value="Genomic_DNA"/>
</dbReference>
<dbReference type="Pfam" id="PF00263">
    <property type="entry name" value="Secretin"/>
    <property type="match status" value="1"/>
</dbReference>
<name>A0A370K790_9GAMM</name>
<feature type="domain" description="Pilus formation protein N-terminal" evidence="3">
    <location>
        <begin position="47"/>
        <end position="107"/>
    </location>
</feature>
<dbReference type="GO" id="GO:0015627">
    <property type="term" value="C:type II protein secretion system complex"/>
    <property type="evidence" value="ECO:0007669"/>
    <property type="project" value="TreeGrafter"/>
</dbReference>
<dbReference type="Pfam" id="PF13629">
    <property type="entry name" value="T2SS-T3SS_pil_N"/>
    <property type="match status" value="1"/>
</dbReference>
<proteinExistence type="inferred from homology"/>
<accession>A0A370K790</accession>
<evidence type="ECO:0000313" key="4">
    <source>
        <dbReference type="EMBL" id="RDI98528.1"/>
    </source>
</evidence>
<protein>
    <submittedName>
        <fullName evidence="4">Type II and III secretion system protein</fullName>
    </submittedName>
</protein>
<dbReference type="PRINTS" id="PR00811">
    <property type="entry name" value="BCTERIALGSPD"/>
</dbReference>
<dbReference type="PANTHER" id="PTHR30332:SF17">
    <property type="entry name" value="TYPE IV PILIATION SYSTEM PROTEIN DR_0774-RELATED"/>
    <property type="match status" value="1"/>
</dbReference>